<proteinExistence type="predicted"/>
<organism evidence="2 3">
    <name type="scientific">Rhamnusium bicolor</name>
    <dbReference type="NCBI Taxonomy" id="1586634"/>
    <lineage>
        <taxon>Eukaryota</taxon>
        <taxon>Metazoa</taxon>
        <taxon>Ecdysozoa</taxon>
        <taxon>Arthropoda</taxon>
        <taxon>Hexapoda</taxon>
        <taxon>Insecta</taxon>
        <taxon>Pterygota</taxon>
        <taxon>Neoptera</taxon>
        <taxon>Endopterygota</taxon>
        <taxon>Coleoptera</taxon>
        <taxon>Polyphaga</taxon>
        <taxon>Cucujiformia</taxon>
        <taxon>Chrysomeloidea</taxon>
        <taxon>Cerambycidae</taxon>
        <taxon>Lepturinae</taxon>
        <taxon>Rhagiini</taxon>
        <taxon>Rhamnusium</taxon>
    </lineage>
</organism>
<evidence type="ECO:0000256" key="1">
    <source>
        <dbReference type="SAM" id="MobiDB-lite"/>
    </source>
</evidence>
<evidence type="ECO:0000313" key="2">
    <source>
        <dbReference type="EMBL" id="KAJ8929171.1"/>
    </source>
</evidence>
<dbReference type="Proteomes" id="UP001162156">
    <property type="component" value="Unassembled WGS sequence"/>
</dbReference>
<name>A0AAV8WTT0_9CUCU</name>
<feature type="region of interest" description="Disordered" evidence="1">
    <location>
        <begin position="49"/>
        <end position="83"/>
    </location>
</feature>
<sequence>MYKKRCFHSGIGRSPYEALYGVKCRDGLNNLPISTEKIKTIRTEEELETLLSSTNHTEEKMEEDSDPSNNYVPDEKSTSTEDEMAVKEFSGTYKISPHISHNNLIFFRFN</sequence>
<accession>A0AAV8WTT0</accession>
<comment type="caution">
    <text evidence="2">The sequence shown here is derived from an EMBL/GenBank/DDBJ whole genome shotgun (WGS) entry which is preliminary data.</text>
</comment>
<gene>
    <name evidence="2" type="ORF">NQ314_018166</name>
</gene>
<keyword evidence="3" id="KW-1185">Reference proteome</keyword>
<dbReference type="EMBL" id="JANEYF010005100">
    <property type="protein sequence ID" value="KAJ8929171.1"/>
    <property type="molecule type" value="Genomic_DNA"/>
</dbReference>
<reference evidence="2" key="1">
    <citation type="journal article" date="2023" name="Insect Mol. Biol.">
        <title>Genome sequencing provides insights into the evolution of gene families encoding plant cell wall-degrading enzymes in longhorned beetles.</title>
        <authorList>
            <person name="Shin N.R."/>
            <person name="Okamura Y."/>
            <person name="Kirsch R."/>
            <person name="Pauchet Y."/>
        </authorList>
    </citation>
    <scope>NUCLEOTIDE SEQUENCE</scope>
    <source>
        <strain evidence="2">RBIC_L_NR</strain>
    </source>
</reference>
<protein>
    <submittedName>
        <fullName evidence="2">Uncharacterized protein</fullName>
    </submittedName>
</protein>
<evidence type="ECO:0000313" key="3">
    <source>
        <dbReference type="Proteomes" id="UP001162156"/>
    </source>
</evidence>
<dbReference type="AlphaFoldDB" id="A0AAV8WTT0"/>